<feature type="compositionally biased region" description="Basic and acidic residues" evidence="1">
    <location>
        <begin position="24"/>
        <end position="35"/>
    </location>
</feature>
<reference evidence="2 3" key="1">
    <citation type="submission" date="2014-02" db="EMBL/GenBank/DDBJ databases">
        <title>Draft genome sequence of Lysinibacillus odysseyi NBRC 100172.</title>
        <authorList>
            <person name="Zhang F."/>
            <person name="Wang G."/>
            <person name="Zhang L."/>
        </authorList>
    </citation>
    <scope>NUCLEOTIDE SEQUENCE [LARGE SCALE GENOMIC DNA]</scope>
    <source>
        <strain evidence="2 3">NBRC 100172</strain>
    </source>
</reference>
<gene>
    <name evidence="2" type="ORF">CD32_18675</name>
</gene>
<evidence type="ECO:0000313" key="2">
    <source>
        <dbReference type="EMBL" id="KGR82862.1"/>
    </source>
</evidence>
<accession>A0A0A3J733</accession>
<evidence type="ECO:0000256" key="1">
    <source>
        <dbReference type="SAM" id="MobiDB-lite"/>
    </source>
</evidence>
<proteinExistence type="predicted"/>
<comment type="caution">
    <text evidence="2">The sequence shown here is derived from an EMBL/GenBank/DDBJ whole genome shotgun (WGS) entry which is preliminary data.</text>
</comment>
<keyword evidence="3" id="KW-1185">Reference proteome</keyword>
<feature type="compositionally biased region" description="Basic residues" evidence="1">
    <location>
        <begin position="1"/>
        <end position="15"/>
    </location>
</feature>
<organism evidence="2 3">
    <name type="scientific">Lysinibacillus odysseyi 34hs-1 = NBRC 100172</name>
    <dbReference type="NCBI Taxonomy" id="1220589"/>
    <lineage>
        <taxon>Bacteria</taxon>
        <taxon>Bacillati</taxon>
        <taxon>Bacillota</taxon>
        <taxon>Bacilli</taxon>
        <taxon>Bacillales</taxon>
        <taxon>Bacillaceae</taxon>
        <taxon>Lysinibacillus</taxon>
    </lineage>
</organism>
<feature type="region of interest" description="Disordered" evidence="1">
    <location>
        <begin position="1"/>
        <end position="35"/>
    </location>
</feature>
<sequence>MKSKQQTKIMRKNRPHQCPNKESGIQKEKWREQGEHVSPFRDRILQTHMQYRHVGKLDFNPVRK</sequence>
<name>A0A0A3J733_9BACI</name>
<dbReference type="EMBL" id="JPVP01000059">
    <property type="protein sequence ID" value="KGR82862.1"/>
    <property type="molecule type" value="Genomic_DNA"/>
</dbReference>
<dbReference type="AlphaFoldDB" id="A0A0A3J733"/>
<dbReference type="Proteomes" id="UP000030437">
    <property type="component" value="Unassembled WGS sequence"/>
</dbReference>
<evidence type="ECO:0000313" key="3">
    <source>
        <dbReference type="Proteomes" id="UP000030437"/>
    </source>
</evidence>
<protein>
    <submittedName>
        <fullName evidence="2">Uncharacterized protein</fullName>
    </submittedName>
</protein>